<evidence type="ECO:0000256" key="2">
    <source>
        <dbReference type="ARBA" id="ARBA00022692"/>
    </source>
</evidence>
<keyword evidence="4" id="KW-1133">Transmembrane helix</keyword>
<comment type="caution">
    <text evidence="7">The sequence shown here is derived from an EMBL/GenBank/DDBJ whole genome shotgun (WGS) entry which is preliminary data.</text>
</comment>
<organism evidence="7 8">
    <name type="scientific">Rotaria magnacalcarata</name>
    <dbReference type="NCBI Taxonomy" id="392030"/>
    <lineage>
        <taxon>Eukaryota</taxon>
        <taxon>Metazoa</taxon>
        <taxon>Spiralia</taxon>
        <taxon>Gnathifera</taxon>
        <taxon>Rotifera</taxon>
        <taxon>Eurotatoria</taxon>
        <taxon>Bdelloidea</taxon>
        <taxon>Philodinida</taxon>
        <taxon>Philodinidae</taxon>
        <taxon>Rotaria</taxon>
    </lineage>
</organism>
<dbReference type="InterPro" id="IPR037721">
    <property type="entry name" value="Ferlin"/>
</dbReference>
<evidence type="ECO:0000256" key="4">
    <source>
        <dbReference type="ARBA" id="ARBA00022989"/>
    </source>
</evidence>
<dbReference type="Gene3D" id="2.60.40.150">
    <property type="entry name" value="C2 domain"/>
    <property type="match status" value="1"/>
</dbReference>
<accession>A0A820I6X1</accession>
<dbReference type="SUPFAM" id="SSF49562">
    <property type="entry name" value="C2 domain (Calcium/lipid-binding domain, CaLB)"/>
    <property type="match status" value="1"/>
</dbReference>
<evidence type="ECO:0000313" key="7">
    <source>
        <dbReference type="EMBL" id="CAF4307359.1"/>
    </source>
</evidence>
<name>A0A820I6X1_9BILA</name>
<evidence type="ECO:0000313" key="8">
    <source>
        <dbReference type="Proteomes" id="UP000663842"/>
    </source>
</evidence>
<dbReference type="PANTHER" id="PTHR12546">
    <property type="entry name" value="FER-1-LIKE"/>
    <property type="match status" value="1"/>
</dbReference>
<dbReference type="GO" id="GO:0016020">
    <property type="term" value="C:membrane"/>
    <property type="evidence" value="ECO:0007669"/>
    <property type="project" value="UniProtKB-SubCell"/>
</dbReference>
<sequence length="102" mass="12216">MFLCFKKAYYYELCTYIYQARNLLSMDHDSFSDPYAQIGFINQSQRTETIQKTLCPTWDQGNFINMKLYGEPDEIHHDPPNILIELFDKDQYVFKKQSSRIL</sequence>
<evidence type="ECO:0000256" key="5">
    <source>
        <dbReference type="ARBA" id="ARBA00023136"/>
    </source>
</evidence>
<dbReference type="PANTHER" id="PTHR12546:SF33">
    <property type="entry name" value="SPERM VESICLE FUSION PROTEIN FER-1"/>
    <property type="match status" value="1"/>
</dbReference>
<protein>
    <recommendedName>
        <fullName evidence="6">C2 domain-containing protein</fullName>
    </recommendedName>
</protein>
<dbReference type="InterPro" id="IPR000008">
    <property type="entry name" value="C2_dom"/>
</dbReference>
<dbReference type="AlphaFoldDB" id="A0A820I6X1"/>
<evidence type="ECO:0000259" key="6">
    <source>
        <dbReference type="PROSITE" id="PS50004"/>
    </source>
</evidence>
<dbReference type="Proteomes" id="UP000663842">
    <property type="component" value="Unassembled WGS sequence"/>
</dbReference>
<dbReference type="GO" id="GO:0061025">
    <property type="term" value="P:membrane fusion"/>
    <property type="evidence" value="ECO:0007669"/>
    <property type="project" value="TreeGrafter"/>
</dbReference>
<evidence type="ECO:0000256" key="1">
    <source>
        <dbReference type="ARBA" id="ARBA00004167"/>
    </source>
</evidence>
<comment type="subcellular location">
    <subcellularLocation>
        <location evidence="1">Membrane</location>
        <topology evidence="1">Single-pass membrane protein</topology>
    </subcellularLocation>
</comment>
<dbReference type="PROSITE" id="PS50004">
    <property type="entry name" value="C2"/>
    <property type="match status" value="1"/>
</dbReference>
<keyword evidence="5" id="KW-0472">Membrane</keyword>
<evidence type="ECO:0000256" key="3">
    <source>
        <dbReference type="ARBA" id="ARBA00022737"/>
    </source>
</evidence>
<proteinExistence type="predicted"/>
<feature type="domain" description="C2" evidence="6">
    <location>
        <begin position="1"/>
        <end position="102"/>
    </location>
</feature>
<dbReference type="InterPro" id="IPR035892">
    <property type="entry name" value="C2_domain_sf"/>
</dbReference>
<reference evidence="7" key="1">
    <citation type="submission" date="2021-02" db="EMBL/GenBank/DDBJ databases">
        <authorList>
            <person name="Nowell W R."/>
        </authorList>
    </citation>
    <scope>NUCLEOTIDE SEQUENCE</scope>
</reference>
<dbReference type="GO" id="GO:0007009">
    <property type="term" value="P:plasma membrane organization"/>
    <property type="evidence" value="ECO:0007669"/>
    <property type="project" value="TreeGrafter"/>
</dbReference>
<keyword evidence="3" id="KW-0677">Repeat</keyword>
<keyword evidence="2" id="KW-0812">Transmembrane</keyword>
<dbReference type="EMBL" id="CAJOBF010011550">
    <property type="protein sequence ID" value="CAF4307359.1"/>
    <property type="molecule type" value="Genomic_DNA"/>
</dbReference>
<dbReference type="Pfam" id="PF00168">
    <property type="entry name" value="C2"/>
    <property type="match status" value="1"/>
</dbReference>
<gene>
    <name evidence="7" type="ORF">UXM345_LOCUS33751</name>
</gene>